<dbReference type="Proteomes" id="UP000199365">
    <property type="component" value="Unassembled WGS sequence"/>
</dbReference>
<gene>
    <name evidence="1" type="ORF">SAMN05445850_5070</name>
</gene>
<evidence type="ECO:0008006" key="3">
    <source>
        <dbReference type="Google" id="ProtNLM"/>
    </source>
</evidence>
<dbReference type="EMBL" id="FNKX01000002">
    <property type="protein sequence ID" value="SDR50477.1"/>
    <property type="molecule type" value="Genomic_DNA"/>
</dbReference>
<proteinExistence type="predicted"/>
<dbReference type="InterPro" id="IPR032349">
    <property type="entry name" value="DUF4865"/>
</dbReference>
<dbReference type="Pfam" id="PF16157">
    <property type="entry name" value="DUF4865"/>
    <property type="match status" value="1"/>
</dbReference>
<dbReference type="RefSeq" id="WP_090807840.1">
    <property type="nucleotide sequence ID" value="NZ_FNKX01000002.1"/>
</dbReference>
<evidence type="ECO:0000313" key="2">
    <source>
        <dbReference type="Proteomes" id="UP000199365"/>
    </source>
</evidence>
<dbReference type="AlphaFoldDB" id="A0A1H1JM17"/>
<evidence type="ECO:0000313" key="1">
    <source>
        <dbReference type="EMBL" id="SDR50477.1"/>
    </source>
</evidence>
<accession>A0A1H1JM17</accession>
<dbReference type="STRING" id="157910.SAMN05445850_5070"/>
<reference evidence="2" key="1">
    <citation type="submission" date="2016-10" db="EMBL/GenBank/DDBJ databases">
        <authorList>
            <person name="Varghese N."/>
            <person name="Submissions S."/>
        </authorList>
    </citation>
    <scope>NUCLEOTIDE SEQUENCE [LARGE SCALE GENOMIC DNA]</scope>
    <source>
        <strain evidence="2">DUS833</strain>
    </source>
</reference>
<protein>
    <recommendedName>
        <fullName evidence="3">DUF4865 domain-containing protein</fullName>
    </recommendedName>
</protein>
<sequence length="195" mass="21704">MYAMHYEITLPADYDMQIIRNRVADRGHMTDTFAGLGLKAYLIRERDKAGATLNQYSPFYLWNDTVGMNRFLWEGGGFQGIVESFGRPVVLTWSGLLCQRGPASGVLPCAATRERVVVPREADLAQAARDAVAEVERIARHSSVIASACAIDPRSWERVTFTVWADTPEAVVPGERYEVLHLSRPGFDELAPSTE</sequence>
<organism evidence="1 2">
    <name type="scientific">Paraburkholderia tuberum</name>
    <dbReference type="NCBI Taxonomy" id="157910"/>
    <lineage>
        <taxon>Bacteria</taxon>
        <taxon>Pseudomonadati</taxon>
        <taxon>Pseudomonadota</taxon>
        <taxon>Betaproteobacteria</taxon>
        <taxon>Burkholderiales</taxon>
        <taxon>Burkholderiaceae</taxon>
        <taxon>Paraburkholderia</taxon>
    </lineage>
</organism>
<name>A0A1H1JM17_9BURK</name>
<keyword evidence="2" id="KW-1185">Reference proteome</keyword>